<evidence type="ECO:0000313" key="9">
    <source>
        <dbReference type="EMBL" id="PSC06986.1"/>
    </source>
</evidence>
<dbReference type="NCBIfam" id="TIGR01189">
    <property type="entry name" value="ccmA"/>
    <property type="match status" value="1"/>
</dbReference>
<dbReference type="PANTHER" id="PTHR43499:SF1">
    <property type="entry name" value="ABC TRANSPORTER I FAMILY MEMBER 1"/>
    <property type="match status" value="1"/>
</dbReference>
<keyword evidence="10" id="KW-1185">Reference proteome</keyword>
<keyword evidence="3" id="KW-0547">Nucleotide-binding</keyword>
<reference evidence="10" key="1">
    <citation type="submission" date="2018-03" db="EMBL/GenBank/DDBJ databases">
        <authorList>
            <person name="Sun L."/>
            <person name="Liu H."/>
            <person name="Chen W."/>
            <person name="Huang K."/>
            <person name="Liu W."/>
            <person name="Gao X."/>
        </authorList>
    </citation>
    <scope>NUCLEOTIDE SEQUENCE [LARGE SCALE GENOMIC DNA]</scope>
    <source>
        <strain evidence="10">SH9</strain>
    </source>
</reference>
<dbReference type="SUPFAM" id="SSF52540">
    <property type="entry name" value="P-loop containing nucleoside triphosphate hydrolases"/>
    <property type="match status" value="1"/>
</dbReference>
<gene>
    <name evidence="9" type="primary">ccmA</name>
    <name evidence="9" type="ORF">SLNSH_00985</name>
</gene>
<evidence type="ECO:0000256" key="6">
    <source>
        <dbReference type="ARBA" id="ARBA00022967"/>
    </source>
</evidence>
<dbReference type="GO" id="GO:0022857">
    <property type="term" value="F:transmembrane transporter activity"/>
    <property type="evidence" value="ECO:0007669"/>
    <property type="project" value="InterPro"/>
</dbReference>
<keyword evidence="2" id="KW-0813">Transport</keyword>
<evidence type="ECO:0000256" key="4">
    <source>
        <dbReference type="ARBA" id="ARBA00022748"/>
    </source>
</evidence>
<dbReference type="InterPro" id="IPR005895">
    <property type="entry name" value="ABC_transptr_haem_export_CcmA"/>
</dbReference>
<dbReference type="PANTHER" id="PTHR43499">
    <property type="entry name" value="ABC TRANSPORTER I FAMILY MEMBER 1"/>
    <property type="match status" value="1"/>
</dbReference>
<dbReference type="AlphaFoldDB" id="A0A2T1HZ61"/>
<dbReference type="SMART" id="SM00382">
    <property type="entry name" value="AAA"/>
    <property type="match status" value="1"/>
</dbReference>
<feature type="domain" description="ABC transporter" evidence="8">
    <location>
        <begin position="3"/>
        <end position="200"/>
    </location>
</feature>
<protein>
    <submittedName>
        <fullName evidence="9">Heme ABC exporter ATP-binding protein CcmA</fullName>
    </submittedName>
</protein>
<dbReference type="Gene3D" id="3.40.50.300">
    <property type="entry name" value="P-loop containing nucleotide triphosphate hydrolases"/>
    <property type="match status" value="1"/>
</dbReference>
<keyword evidence="4" id="KW-0201">Cytochrome c-type biogenesis</keyword>
<organism evidence="9 10">
    <name type="scientific">Alsobacter soli</name>
    <dbReference type="NCBI Taxonomy" id="2109933"/>
    <lineage>
        <taxon>Bacteria</taxon>
        <taxon>Pseudomonadati</taxon>
        <taxon>Pseudomonadota</taxon>
        <taxon>Alphaproteobacteria</taxon>
        <taxon>Hyphomicrobiales</taxon>
        <taxon>Alsobacteraceae</taxon>
        <taxon>Alsobacter</taxon>
    </lineage>
</organism>
<dbReference type="Proteomes" id="UP000239772">
    <property type="component" value="Unassembled WGS sequence"/>
</dbReference>
<evidence type="ECO:0000256" key="2">
    <source>
        <dbReference type="ARBA" id="ARBA00022448"/>
    </source>
</evidence>
<dbReference type="PROSITE" id="PS00211">
    <property type="entry name" value="ABC_TRANSPORTER_1"/>
    <property type="match status" value="1"/>
</dbReference>
<dbReference type="GO" id="GO:0016887">
    <property type="term" value="F:ATP hydrolysis activity"/>
    <property type="evidence" value="ECO:0007669"/>
    <property type="project" value="InterPro"/>
</dbReference>
<evidence type="ECO:0000313" key="10">
    <source>
        <dbReference type="Proteomes" id="UP000239772"/>
    </source>
</evidence>
<dbReference type="PROSITE" id="PS50893">
    <property type="entry name" value="ABC_TRANSPORTER_2"/>
    <property type="match status" value="1"/>
</dbReference>
<dbReference type="GO" id="GO:0005524">
    <property type="term" value="F:ATP binding"/>
    <property type="evidence" value="ECO:0007669"/>
    <property type="project" value="UniProtKB-KW"/>
</dbReference>
<dbReference type="InterPro" id="IPR003439">
    <property type="entry name" value="ABC_transporter-like_ATP-bd"/>
</dbReference>
<evidence type="ECO:0000256" key="1">
    <source>
        <dbReference type="ARBA" id="ARBA00005417"/>
    </source>
</evidence>
<proteinExistence type="inferred from homology"/>
<dbReference type="InterPro" id="IPR003593">
    <property type="entry name" value="AAA+_ATPase"/>
</dbReference>
<dbReference type="OrthoDB" id="9800654at2"/>
<keyword evidence="6" id="KW-1278">Translocase</keyword>
<sequence length="200" mass="21153">MRLVVENLACERSGRPVFQGVSFAVDEGEAVALVGRNGAGKSTTLQILAGLLEPSGGSILLDGGHDDRTLPEQAHYVGHRDALKPALTPHEALGFWQAMLGEPAIDPDEALDRLGLGHAADLPCAYLSAGQRRRLALARLLVSDRPVWLLDEPTSALDAASQQLFAQIVNRHLERGGLVVAATHGPLGVRETASVRIGPA</sequence>
<comment type="caution">
    <text evidence="9">The sequence shown here is derived from an EMBL/GenBank/DDBJ whole genome shotgun (WGS) entry which is preliminary data.</text>
</comment>
<comment type="similarity">
    <text evidence="1">Belongs to the ABC transporter superfamily.</text>
</comment>
<keyword evidence="5 9" id="KW-0067">ATP-binding</keyword>
<dbReference type="RefSeq" id="WP_106334771.1">
    <property type="nucleotide sequence ID" value="NZ_PVZS01000001.1"/>
</dbReference>
<evidence type="ECO:0000256" key="7">
    <source>
        <dbReference type="ARBA" id="ARBA00023136"/>
    </source>
</evidence>
<accession>A0A2T1HZ61</accession>
<dbReference type="InterPro" id="IPR017871">
    <property type="entry name" value="ABC_transporter-like_CS"/>
</dbReference>
<evidence type="ECO:0000256" key="3">
    <source>
        <dbReference type="ARBA" id="ARBA00022741"/>
    </source>
</evidence>
<dbReference type="GO" id="GO:0017004">
    <property type="term" value="P:cytochrome complex assembly"/>
    <property type="evidence" value="ECO:0007669"/>
    <property type="project" value="UniProtKB-KW"/>
</dbReference>
<dbReference type="InterPro" id="IPR027417">
    <property type="entry name" value="P-loop_NTPase"/>
</dbReference>
<dbReference type="Pfam" id="PF00005">
    <property type="entry name" value="ABC_tran"/>
    <property type="match status" value="1"/>
</dbReference>
<evidence type="ECO:0000259" key="8">
    <source>
        <dbReference type="PROSITE" id="PS50893"/>
    </source>
</evidence>
<dbReference type="EMBL" id="PVZS01000001">
    <property type="protein sequence ID" value="PSC06986.1"/>
    <property type="molecule type" value="Genomic_DNA"/>
</dbReference>
<name>A0A2T1HZ61_9HYPH</name>
<keyword evidence="7" id="KW-0472">Membrane</keyword>
<evidence type="ECO:0000256" key="5">
    <source>
        <dbReference type="ARBA" id="ARBA00022840"/>
    </source>
</evidence>